<feature type="transmembrane region" description="Helical" evidence="1">
    <location>
        <begin position="52"/>
        <end position="71"/>
    </location>
</feature>
<dbReference type="InterPro" id="IPR043130">
    <property type="entry name" value="CDP-OH_PTrfase_TM_dom"/>
</dbReference>
<keyword evidence="1" id="KW-0812">Transmembrane</keyword>
<keyword evidence="1" id="KW-0472">Membrane</keyword>
<dbReference type="Proteomes" id="UP000230292">
    <property type="component" value="Unassembled WGS sequence"/>
</dbReference>
<dbReference type="GO" id="GO:0016780">
    <property type="term" value="F:phosphotransferase activity, for other substituted phosphate groups"/>
    <property type="evidence" value="ECO:0007669"/>
    <property type="project" value="InterPro"/>
</dbReference>
<proteinExistence type="predicted"/>
<sequence>MVYDGGAVESFTIIFMGEFQGDKKVGKSWLYPVEQWFLSWAVSRVPKQIETYHLTMATLVWSFLILIFCYLAQFNVAWLWAMSACVLGQYVTDLLDGAVGRFRNTGLVRWGYYMDHLLDYVFLCAILIGYSFFAPDDFKFMFFFILAICAGYMVHSYLDFGATGRFKIAHYGIGPSEIRILFIVINTLFILFGKTYIRFTLPAALIVVSIGLVIVVWRAHKAIWKIDMDNKRVVDDDESH</sequence>
<dbReference type="InterPro" id="IPR000462">
    <property type="entry name" value="CDP-OH_P_trans"/>
</dbReference>
<dbReference type="Gene3D" id="1.20.120.1760">
    <property type="match status" value="1"/>
</dbReference>
<evidence type="ECO:0008006" key="4">
    <source>
        <dbReference type="Google" id="ProtNLM"/>
    </source>
</evidence>
<gene>
    <name evidence="2" type="ORF">COW24_00715</name>
</gene>
<protein>
    <recommendedName>
        <fullName evidence="4">CDP-alcohol phosphatidyltransferase</fullName>
    </recommendedName>
</protein>
<dbReference type="EMBL" id="PFGC01000010">
    <property type="protein sequence ID" value="PIW37328.1"/>
    <property type="molecule type" value="Genomic_DNA"/>
</dbReference>
<dbReference type="AlphaFoldDB" id="A0A2M7H520"/>
<dbReference type="Pfam" id="PF01066">
    <property type="entry name" value="CDP-OH_P_transf"/>
    <property type="match status" value="1"/>
</dbReference>
<feature type="transmembrane region" description="Helical" evidence="1">
    <location>
        <begin position="203"/>
        <end position="220"/>
    </location>
</feature>
<feature type="transmembrane region" description="Helical" evidence="1">
    <location>
        <begin position="140"/>
        <end position="158"/>
    </location>
</feature>
<feature type="transmembrane region" description="Helical" evidence="1">
    <location>
        <begin position="178"/>
        <end position="197"/>
    </location>
</feature>
<reference evidence="2 3" key="1">
    <citation type="submission" date="2017-09" db="EMBL/GenBank/DDBJ databases">
        <title>Depth-based differentiation of microbial function through sediment-hosted aquifers and enrichment of novel symbionts in the deep terrestrial subsurface.</title>
        <authorList>
            <person name="Probst A.J."/>
            <person name="Ladd B."/>
            <person name="Jarett J.K."/>
            <person name="Geller-Mcgrath D.E."/>
            <person name="Sieber C.M."/>
            <person name="Emerson J.B."/>
            <person name="Anantharaman K."/>
            <person name="Thomas B.C."/>
            <person name="Malmstrom R."/>
            <person name="Stieglmeier M."/>
            <person name="Klingl A."/>
            <person name="Woyke T."/>
            <person name="Ryan C.M."/>
            <person name="Banfield J.F."/>
        </authorList>
    </citation>
    <scope>NUCLEOTIDE SEQUENCE [LARGE SCALE GENOMIC DNA]</scope>
    <source>
        <strain evidence="2">CG15_BIG_FIL_POST_REV_8_21_14_020_45_12</strain>
    </source>
</reference>
<organism evidence="2 3">
    <name type="scientific">Candidatus Kerfeldbacteria bacterium CG15_BIG_FIL_POST_REV_8_21_14_020_45_12</name>
    <dbReference type="NCBI Taxonomy" id="2014247"/>
    <lineage>
        <taxon>Bacteria</taxon>
        <taxon>Candidatus Kerfeldiibacteriota</taxon>
    </lineage>
</organism>
<evidence type="ECO:0000313" key="2">
    <source>
        <dbReference type="EMBL" id="PIW37328.1"/>
    </source>
</evidence>
<comment type="caution">
    <text evidence="2">The sequence shown here is derived from an EMBL/GenBank/DDBJ whole genome shotgun (WGS) entry which is preliminary data.</text>
</comment>
<dbReference type="GO" id="GO:0016020">
    <property type="term" value="C:membrane"/>
    <property type="evidence" value="ECO:0007669"/>
    <property type="project" value="InterPro"/>
</dbReference>
<accession>A0A2M7H520</accession>
<keyword evidence="1" id="KW-1133">Transmembrane helix</keyword>
<dbReference type="GO" id="GO:0008654">
    <property type="term" value="P:phospholipid biosynthetic process"/>
    <property type="evidence" value="ECO:0007669"/>
    <property type="project" value="InterPro"/>
</dbReference>
<feature type="transmembrane region" description="Helical" evidence="1">
    <location>
        <begin position="117"/>
        <end position="134"/>
    </location>
</feature>
<name>A0A2M7H520_9BACT</name>
<evidence type="ECO:0000313" key="3">
    <source>
        <dbReference type="Proteomes" id="UP000230292"/>
    </source>
</evidence>
<evidence type="ECO:0000256" key="1">
    <source>
        <dbReference type="SAM" id="Phobius"/>
    </source>
</evidence>